<evidence type="ECO:0000256" key="1">
    <source>
        <dbReference type="ARBA" id="ARBA00006336"/>
    </source>
</evidence>
<feature type="region of interest" description="Disordered" evidence="8">
    <location>
        <begin position="187"/>
        <end position="231"/>
    </location>
</feature>
<reference evidence="10 11" key="1">
    <citation type="submission" date="2014-03" db="EMBL/GenBank/DDBJ databases">
        <authorList>
            <person name="Sibley D."/>
            <person name="Venepally P."/>
            <person name="Karamycheva S."/>
            <person name="Hadjithomas M."/>
            <person name="Khan A."/>
            <person name="Brunk B."/>
            <person name="Roos D."/>
            <person name="Caler E."/>
            <person name="Lorenzi H."/>
        </authorList>
    </citation>
    <scope>NUCLEOTIDE SEQUENCE [LARGE SCALE GENOMIC DNA]</scope>
    <source>
        <strain evidence="11">p89</strain>
    </source>
</reference>
<dbReference type="InterPro" id="IPR000868">
    <property type="entry name" value="Isochorismatase-like_dom"/>
</dbReference>
<dbReference type="InterPro" id="IPR036380">
    <property type="entry name" value="Isochorismatase-like_sf"/>
</dbReference>
<dbReference type="PANTHER" id="PTHR11080">
    <property type="entry name" value="PYRAZINAMIDASE/NICOTINAMIDASE"/>
    <property type="match status" value="1"/>
</dbReference>
<accession>A0A086J8Y5</accession>
<dbReference type="VEuPathDB" id="ToxoDB:TGP89_281990"/>
<evidence type="ECO:0000256" key="3">
    <source>
        <dbReference type="ARBA" id="ARBA00022723"/>
    </source>
</evidence>
<dbReference type="OrthoDB" id="1739143at2759"/>
<organism evidence="10 11">
    <name type="scientific">Toxoplasma gondii p89</name>
    <dbReference type="NCBI Taxonomy" id="943119"/>
    <lineage>
        <taxon>Eukaryota</taxon>
        <taxon>Sar</taxon>
        <taxon>Alveolata</taxon>
        <taxon>Apicomplexa</taxon>
        <taxon>Conoidasida</taxon>
        <taxon>Coccidia</taxon>
        <taxon>Eucoccidiorida</taxon>
        <taxon>Eimeriorina</taxon>
        <taxon>Sarcocystidae</taxon>
        <taxon>Toxoplasma</taxon>
    </lineage>
</organism>
<dbReference type="GO" id="GO:0008936">
    <property type="term" value="F:nicotinamidase activity"/>
    <property type="evidence" value="ECO:0007669"/>
    <property type="project" value="UniProtKB-EC"/>
</dbReference>
<evidence type="ECO:0000256" key="8">
    <source>
        <dbReference type="SAM" id="MobiDB-lite"/>
    </source>
</evidence>
<dbReference type="EC" id="3.5.1.19" evidence="6"/>
<comment type="similarity">
    <text evidence="1">Belongs to the isochorismatase family.</text>
</comment>
<sequence>MYLYNEFEGEVRALKSGHPSSEGRHSFKPFCGEKARDDSGGGGFVLPRHVDTLFFIFFCFTFLACERGGSLCKRAFPRERSASLRAQPQVVPKPLCPNGNLFFLIWQPISIPLLDNRESAPLGATWLLFFRQLTMAEPKPPCDCPLEGAGDFGNTDAFLAAGKDCNSSSTVEAPVPSALGAFEEHDATPQTHPSVAHPASENCASDSAAASRAAGGDTAPRSLLDTTDNATAAEEGPRKLLEALKSSVSCLIVTDVQRDFCEGGALGGEGRLQMVHNINRLRCWRSPGTDHPLCGVPFEQLPTSLEAADIADELFDYVVVSQDWHPPNHLSFAKNHASSCDREACICGDEQEETGDATDEKAATSDTVQTRNNDRTDGTLDAMPETPTAEEVSPQVANQHEETNGNAQDGEVNEGDRSGDEDAQAPETVTGERAKKKGKYLPPLGPNRVRRRKTGVVLDLWPVHCVQNTPGAELHPNLLTRASDVPIHKATDREIDSYSCFGHGQHKTGLESLLREWKVEVVCVVGLCVDYCVKATALAAAEVPGVQTVCVLLDCSKAVAEEAIPTVRKELSGKGILVCTAKEMLRGQT</sequence>
<dbReference type="Proteomes" id="UP000028828">
    <property type="component" value="Unassembled WGS sequence"/>
</dbReference>
<dbReference type="AlphaFoldDB" id="A0A086J8Y5"/>
<evidence type="ECO:0000256" key="5">
    <source>
        <dbReference type="ARBA" id="ARBA00037900"/>
    </source>
</evidence>
<dbReference type="PANTHER" id="PTHR11080:SF2">
    <property type="entry name" value="LD05707P"/>
    <property type="match status" value="1"/>
</dbReference>
<keyword evidence="4 10" id="KW-0378">Hydrolase</keyword>
<keyword evidence="3" id="KW-0479">Metal-binding</keyword>
<feature type="region of interest" description="Disordered" evidence="8">
    <location>
        <begin position="352"/>
        <end position="448"/>
    </location>
</feature>
<protein>
    <recommendedName>
        <fullName evidence="6">nicotinamidase</fullName>
        <ecNumber evidence="6">3.5.1.19</ecNumber>
    </recommendedName>
    <alternativeName>
        <fullName evidence="7">Nicotinamide deamidase</fullName>
    </alternativeName>
</protein>
<dbReference type="Gene3D" id="3.40.50.850">
    <property type="entry name" value="Isochorismatase-like"/>
    <property type="match status" value="1"/>
</dbReference>
<comment type="pathway">
    <text evidence="5">Cofactor biosynthesis; nicotinate biosynthesis; nicotinate from nicotinamide: step 1/1.</text>
</comment>
<evidence type="ECO:0000256" key="7">
    <source>
        <dbReference type="ARBA" id="ARBA00043224"/>
    </source>
</evidence>
<dbReference type="InterPro" id="IPR052347">
    <property type="entry name" value="Isochorismatase_Nicotinamidase"/>
</dbReference>
<feature type="compositionally biased region" description="Low complexity" evidence="8">
    <location>
        <begin position="204"/>
        <end position="219"/>
    </location>
</feature>
<keyword evidence="2" id="KW-0662">Pyridine nucleotide biosynthesis</keyword>
<dbReference type="EMBL" id="AEYI02002332">
    <property type="protein sequence ID" value="KFG28603.1"/>
    <property type="molecule type" value="Genomic_DNA"/>
</dbReference>
<evidence type="ECO:0000256" key="2">
    <source>
        <dbReference type="ARBA" id="ARBA00022642"/>
    </source>
</evidence>
<evidence type="ECO:0000313" key="10">
    <source>
        <dbReference type="EMBL" id="KFG28603.1"/>
    </source>
</evidence>
<dbReference type="Pfam" id="PF00857">
    <property type="entry name" value="Isochorismatase"/>
    <property type="match status" value="1"/>
</dbReference>
<evidence type="ECO:0000256" key="4">
    <source>
        <dbReference type="ARBA" id="ARBA00022801"/>
    </source>
</evidence>
<gene>
    <name evidence="10" type="ORF">TGP89_281990</name>
</gene>
<evidence type="ECO:0000313" key="11">
    <source>
        <dbReference type="Proteomes" id="UP000028828"/>
    </source>
</evidence>
<name>A0A086J8Y5_TOXGO</name>
<evidence type="ECO:0000259" key="9">
    <source>
        <dbReference type="Pfam" id="PF00857"/>
    </source>
</evidence>
<dbReference type="SUPFAM" id="SSF52499">
    <property type="entry name" value="Isochorismatase-like hydrolases"/>
    <property type="match status" value="1"/>
</dbReference>
<dbReference type="GO" id="GO:0046872">
    <property type="term" value="F:metal ion binding"/>
    <property type="evidence" value="ECO:0007669"/>
    <property type="project" value="UniProtKB-KW"/>
</dbReference>
<comment type="caution">
    <text evidence="10">The sequence shown here is derived from an EMBL/GenBank/DDBJ whole genome shotgun (WGS) entry which is preliminary data.</text>
</comment>
<evidence type="ECO:0000256" key="6">
    <source>
        <dbReference type="ARBA" id="ARBA00039017"/>
    </source>
</evidence>
<dbReference type="GO" id="GO:0019363">
    <property type="term" value="P:pyridine nucleotide biosynthetic process"/>
    <property type="evidence" value="ECO:0007669"/>
    <property type="project" value="UniProtKB-KW"/>
</dbReference>
<proteinExistence type="inferred from homology"/>
<feature type="domain" description="Isochorismatase-like" evidence="9">
    <location>
        <begin position="459"/>
        <end position="581"/>
    </location>
</feature>